<keyword evidence="6" id="KW-0479">Metal-binding</keyword>
<feature type="transmembrane region" description="Helical" evidence="7">
    <location>
        <begin position="29"/>
        <end position="50"/>
    </location>
</feature>
<feature type="binding site" evidence="6">
    <location>
        <position position="206"/>
    </location>
    <ligand>
        <name>Zn(2+)</name>
        <dbReference type="ChEBI" id="CHEBI:29105"/>
    </ligand>
</feature>
<feature type="transmembrane region" description="Helical" evidence="7">
    <location>
        <begin position="175"/>
        <end position="193"/>
    </location>
</feature>
<feature type="transmembrane region" description="Helical" evidence="7">
    <location>
        <begin position="56"/>
        <end position="76"/>
    </location>
</feature>
<evidence type="ECO:0000256" key="7">
    <source>
        <dbReference type="SAM" id="Phobius"/>
    </source>
</evidence>
<dbReference type="Proteomes" id="UP000031623">
    <property type="component" value="Chromosome"/>
</dbReference>
<feature type="transmembrane region" description="Helical" evidence="7">
    <location>
        <begin position="150"/>
        <end position="169"/>
    </location>
</feature>
<name>A0A090AHQ7_9GAMM</name>
<keyword evidence="5 7" id="KW-0472">Membrane</keyword>
<dbReference type="InterPro" id="IPR005744">
    <property type="entry name" value="Hy-lIII"/>
</dbReference>
<dbReference type="AlphaFoldDB" id="A0A090AHQ7"/>
<dbReference type="Pfam" id="PF03006">
    <property type="entry name" value="HlyIII"/>
    <property type="match status" value="1"/>
</dbReference>
<evidence type="ECO:0000256" key="2">
    <source>
        <dbReference type="ARBA" id="ARBA00008488"/>
    </source>
</evidence>
<dbReference type="NCBIfam" id="TIGR01065">
    <property type="entry name" value="hlyIII"/>
    <property type="match status" value="1"/>
</dbReference>
<dbReference type="HOGENOM" id="CLU_051078_1_0_6"/>
<keyword evidence="3 7" id="KW-0812">Transmembrane</keyword>
<dbReference type="GO" id="GO:0012505">
    <property type="term" value="C:endomembrane system"/>
    <property type="evidence" value="ECO:0007669"/>
    <property type="project" value="UniProtKB-SubCell"/>
</dbReference>
<evidence type="ECO:0000256" key="1">
    <source>
        <dbReference type="ARBA" id="ARBA00004127"/>
    </source>
</evidence>
<dbReference type="PANTHER" id="PTHR20855">
    <property type="entry name" value="ADIPOR/PROGESTIN RECEPTOR-RELATED"/>
    <property type="match status" value="1"/>
</dbReference>
<evidence type="ECO:0000313" key="8">
    <source>
        <dbReference type="EMBL" id="BAP56824.1"/>
    </source>
</evidence>
<feature type="transmembrane region" description="Helical" evidence="7">
    <location>
        <begin position="205"/>
        <end position="224"/>
    </location>
</feature>
<dbReference type="EMBL" id="AP014633">
    <property type="protein sequence ID" value="BAP56824.1"/>
    <property type="molecule type" value="Genomic_DNA"/>
</dbReference>
<keyword evidence="9" id="KW-1185">Reference proteome</keyword>
<reference evidence="8 9" key="1">
    <citation type="journal article" date="2014" name="ISME J.">
        <title>Ecophysiology of Thioploca ingrica as revealed by the complete genome sequence supplemented with proteomic evidence.</title>
        <authorList>
            <person name="Kojima H."/>
            <person name="Ogura Y."/>
            <person name="Yamamoto N."/>
            <person name="Togashi T."/>
            <person name="Mori H."/>
            <person name="Watanabe T."/>
            <person name="Nemoto F."/>
            <person name="Kurokawa K."/>
            <person name="Hayashi T."/>
            <person name="Fukui M."/>
        </authorList>
    </citation>
    <scope>NUCLEOTIDE SEQUENCE [LARGE SCALE GENOMIC DNA]</scope>
</reference>
<dbReference type="STRING" id="40754.THII_2527"/>
<feature type="transmembrane region" description="Helical" evidence="7">
    <location>
        <begin position="97"/>
        <end position="115"/>
    </location>
</feature>
<evidence type="ECO:0000256" key="3">
    <source>
        <dbReference type="ARBA" id="ARBA00022692"/>
    </source>
</evidence>
<feature type="transmembrane region" description="Helical" evidence="7">
    <location>
        <begin position="121"/>
        <end position="143"/>
    </location>
</feature>
<feature type="binding site" evidence="6">
    <location>
        <position position="80"/>
    </location>
    <ligand>
        <name>Zn(2+)</name>
        <dbReference type="ChEBI" id="CHEBI:29105"/>
    </ligand>
</feature>
<evidence type="ECO:0000313" key="9">
    <source>
        <dbReference type="Proteomes" id="UP000031623"/>
    </source>
</evidence>
<keyword evidence="6" id="KW-0862">Zinc</keyword>
<dbReference type="GO" id="GO:0046872">
    <property type="term" value="F:metal ion binding"/>
    <property type="evidence" value="ECO:0007669"/>
    <property type="project" value="UniProtKB-KW"/>
</dbReference>
<evidence type="ECO:0000256" key="4">
    <source>
        <dbReference type="ARBA" id="ARBA00022989"/>
    </source>
</evidence>
<comment type="subcellular location">
    <subcellularLocation>
        <location evidence="1">Endomembrane system</location>
        <topology evidence="1">Multi-pass membrane protein</topology>
    </subcellularLocation>
</comment>
<gene>
    <name evidence="8" type="ORF">THII_2527</name>
</gene>
<evidence type="ECO:0000256" key="6">
    <source>
        <dbReference type="PIRSR" id="PIRSR604254-1"/>
    </source>
</evidence>
<accession>A0A090AHQ7</accession>
<sequence length="225" mass="25036">MFTLPGGEKPMKNASDENKFTREEEIVNAISHGIGALLSIAALIILIFVASTTGTIRHVVGFTGFGLALLLLYSFSTLQHGLRAEKAKYIFEILDHSAIYVLIAATYTVFTLTILKSPLGWSLFGIEWGLAIGGILFKCWFLGKFEFLSTIVYLLMGWLIIIAIFPLMQSLPNKSFILLVVGGIFYTVGVYFYSKATFKFHHAIWHLLVLAGSISHFFAVLYILI</sequence>
<protein>
    <submittedName>
        <fullName evidence="8">Secretion protein HlyD</fullName>
    </submittedName>
</protein>
<dbReference type="GO" id="GO:0140911">
    <property type="term" value="F:pore-forming activity"/>
    <property type="evidence" value="ECO:0007669"/>
    <property type="project" value="InterPro"/>
</dbReference>
<proteinExistence type="inferred from homology"/>
<comment type="similarity">
    <text evidence="2">Belongs to the UPF0073 (Hly-III) family.</text>
</comment>
<dbReference type="PANTHER" id="PTHR20855:SF129">
    <property type="entry name" value="HEMOLYSIN-3 HOMOLOG"/>
    <property type="match status" value="1"/>
</dbReference>
<organism evidence="8 9">
    <name type="scientific">Thioploca ingrica</name>
    <dbReference type="NCBI Taxonomy" id="40754"/>
    <lineage>
        <taxon>Bacteria</taxon>
        <taxon>Pseudomonadati</taxon>
        <taxon>Pseudomonadota</taxon>
        <taxon>Gammaproteobacteria</taxon>
        <taxon>Thiotrichales</taxon>
        <taxon>Thiotrichaceae</taxon>
        <taxon>Thioploca</taxon>
    </lineage>
</organism>
<dbReference type="GO" id="GO:0016020">
    <property type="term" value="C:membrane"/>
    <property type="evidence" value="ECO:0007669"/>
    <property type="project" value="InterPro"/>
</dbReference>
<dbReference type="KEGG" id="tig:THII_2527"/>
<feature type="binding site" evidence="6">
    <location>
        <position position="202"/>
    </location>
    <ligand>
        <name>Zn(2+)</name>
        <dbReference type="ChEBI" id="CHEBI:29105"/>
    </ligand>
</feature>
<keyword evidence="4 7" id="KW-1133">Transmembrane helix</keyword>
<dbReference type="InterPro" id="IPR004254">
    <property type="entry name" value="AdipoR/HlyIII-related"/>
</dbReference>
<evidence type="ECO:0000256" key="5">
    <source>
        <dbReference type="ARBA" id="ARBA00023136"/>
    </source>
</evidence>